<dbReference type="RefSeq" id="WP_090551885.1">
    <property type="nucleotide sequence ID" value="NZ_FNSR01000003.1"/>
</dbReference>
<dbReference type="PANTHER" id="PTHR33620:SF1">
    <property type="entry name" value="UREASE ACCESSORY PROTEIN F"/>
    <property type="match status" value="1"/>
</dbReference>
<dbReference type="PANTHER" id="PTHR33620">
    <property type="entry name" value="UREASE ACCESSORY PROTEIN F"/>
    <property type="match status" value="1"/>
</dbReference>
<dbReference type="InterPro" id="IPR038277">
    <property type="entry name" value="UreF_sf"/>
</dbReference>
<dbReference type="GO" id="GO:0005737">
    <property type="term" value="C:cytoplasm"/>
    <property type="evidence" value="ECO:0007669"/>
    <property type="project" value="UniProtKB-SubCell"/>
</dbReference>
<evidence type="ECO:0000313" key="4">
    <source>
        <dbReference type="EMBL" id="SEK32878.1"/>
    </source>
</evidence>
<protein>
    <recommendedName>
        <fullName evidence="3">Urease accessory protein UreF</fullName>
    </recommendedName>
</protein>
<reference evidence="5" key="1">
    <citation type="submission" date="2016-10" db="EMBL/GenBank/DDBJ databases">
        <authorList>
            <person name="Varghese N."/>
            <person name="Submissions S."/>
        </authorList>
    </citation>
    <scope>NUCLEOTIDE SEQUENCE [LARGE SCALE GENOMIC DNA]</scope>
    <source>
        <strain evidence="5">LMG 26416</strain>
    </source>
</reference>
<proteinExistence type="inferred from homology"/>
<sequence length="226" mass="23884">MTDHASALAALQQADSFFPGGAMAFSWGLEALRRDALVVDARTLAAFVRTQALRRWATFDQGIVCAAWRAGDDLDAWREADALCEAMTLPEPLRSGSRRLGRTLADVHARLGLDAARRLRDALAERASPGHLPAVQGGVWRALGIGLDDARAVSAHTVCTGAVSAAVRLGLVGHLDAQRVLASLRAPLADVLSRDAPEPAALSSTTFAADIAALRHAAHDARLFAN</sequence>
<dbReference type="Pfam" id="PF01730">
    <property type="entry name" value="UreF"/>
    <property type="match status" value="1"/>
</dbReference>
<dbReference type="AlphaFoldDB" id="A0A1H7G454"/>
<dbReference type="Proteomes" id="UP000199120">
    <property type="component" value="Unassembled WGS sequence"/>
</dbReference>
<keyword evidence="3" id="KW-0963">Cytoplasm</keyword>
<evidence type="ECO:0000256" key="2">
    <source>
        <dbReference type="ARBA" id="ARBA00023186"/>
    </source>
</evidence>
<evidence type="ECO:0000313" key="5">
    <source>
        <dbReference type="Proteomes" id="UP000199120"/>
    </source>
</evidence>
<dbReference type="STRING" id="416943.SAMN05445871_5648"/>
<evidence type="ECO:0000256" key="1">
    <source>
        <dbReference type="ARBA" id="ARBA00022988"/>
    </source>
</evidence>
<keyword evidence="1 3" id="KW-0996">Nickel insertion</keyword>
<accession>A0A1H7G454</accession>
<comment type="similarity">
    <text evidence="3">Belongs to the UreF family.</text>
</comment>
<name>A0A1H7G454_9BURK</name>
<organism evidence="4 5">
    <name type="scientific">Paraburkholderia caballeronis</name>
    <dbReference type="NCBI Taxonomy" id="416943"/>
    <lineage>
        <taxon>Bacteria</taxon>
        <taxon>Pseudomonadati</taxon>
        <taxon>Pseudomonadota</taxon>
        <taxon>Betaproteobacteria</taxon>
        <taxon>Burkholderiales</taxon>
        <taxon>Burkholderiaceae</taxon>
        <taxon>Paraburkholderia</taxon>
    </lineage>
</organism>
<dbReference type="InterPro" id="IPR002639">
    <property type="entry name" value="UreF"/>
</dbReference>
<dbReference type="PIRSF" id="PIRSF009467">
    <property type="entry name" value="Ureas_acces_UreF"/>
    <property type="match status" value="1"/>
</dbReference>
<dbReference type="EMBL" id="FOAJ01000001">
    <property type="protein sequence ID" value="SEK32878.1"/>
    <property type="molecule type" value="Genomic_DNA"/>
</dbReference>
<dbReference type="GO" id="GO:0016151">
    <property type="term" value="F:nickel cation binding"/>
    <property type="evidence" value="ECO:0007669"/>
    <property type="project" value="UniProtKB-UniRule"/>
</dbReference>
<dbReference type="Gene3D" id="1.10.4190.10">
    <property type="entry name" value="Urease accessory protein UreF"/>
    <property type="match status" value="1"/>
</dbReference>
<gene>
    <name evidence="3" type="primary">ureF</name>
    <name evidence="4" type="ORF">SAMN05192542_101595</name>
</gene>
<comment type="function">
    <text evidence="3">Required for maturation of urease via the functional incorporation of the urease nickel metallocenter.</text>
</comment>
<evidence type="ECO:0000256" key="3">
    <source>
        <dbReference type="HAMAP-Rule" id="MF_01385"/>
    </source>
</evidence>
<dbReference type="OrthoDB" id="9798772at2"/>
<comment type="subcellular location">
    <subcellularLocation>
        <location evidence="3">Cytoplasm</location>
    </subcellularLocation>
</comment>
<keyword evidence="2 3" id="KW-0143">Chaperone</keyword>
<comment type="subunit">
    <text evidence="3">UreD, UreF and UreG form a complex that acts as a GTP-hydrolysis-dependent molecular chaperone, activating the urease apoprotein by helping to assemble the nickel containing metallocenter of UreC. The UreE protein probably delivers the nickel.</text>
</comment>
<keyword evidence="5" id="KW-1185">Reference proteome</keyword>
<dbReference type="HAMAP" id="MF_01385">
    <property type="entry name" value="UreF"/>
    <property type="match status" value="1"/>
</dbReference>